<reference evidence="2 4" key="1">
    <citation type="submission" date="2018-12" db="EMBL/GenBank/DDBJ databases">
        <title>Venturia inaequalis Genome Resource.</title>
        <authorList>
            <person name="Lichtner F.J."/>
        </authorList>
    </citation>
    <scope>NUCLEOTIDE SEQUENCE [LARGE SCALE GENOMIC DNA]</scope>
    <source>
        <strain evidence="2 4">120213</strain>
        <strain evidence="3 5">DMI_063113</strain>
    </source>
</reference>
<dbReference type="PANTHER" id="PTHR43316">
    <property type="entry name" value="HYDROLASE, HALOACID DELAHOGENASE-RELATED"/>
    <property type="match status" value="1"/>
</dbReference>
<dbReference type="EMBL" id="WNWS01000616">
    <property type="protein sequence ID" value="KAE9965183.1"/>
    <property type="molecule type" value="Genomic_DNA"/>
</dbReference>
<dbReference type="GO" id="GO:0016787">
    <property type="term" value="F:hydrolase activity"/>
    <property type="evidence" value="ECO:0007669"/>
    <property type="project" value="UniProtKB-KW"/>
</dbReference>
<evidence type="ECO:0008006" key="6">
    <source>
        <dbReference type="Google" id="ProtNLM"/>
    </source>
</evidence>
<dbReference type="OrthoDB" id="444127at2759"/>
<evidence type="ECO:0000313" key="5">
    <source>
        <dbReference type="Proteomes" id="UP000490939"/>
    </source>
</evidence>
<dbReference type="InterPro" id="IPR023214">
    <property type="entry name" value="HAD_sf"/>
</dbReference>
<evidence type="ECO:0000313" key="3">
    <source>
        <dbReference type="EMBL" id="KAE9989771.1"/>
    </source>
</evidence>
<sequence>MTHVPSSTPLTHFKACSFDVLGTLIDWETGMYNSLTSLAPISTLPSNHPMRHRKTLLQATEACERNIQLANPAMEYSLLLAQTFKTLCKEQNLHDAHIEENSALFAKSIEHWPAFPDTLQGLRKLKRYIPLLFPLSNSSPGTLGPCLVNAFPGFEFTDVYTAAEIGSYKPDLRNFVYLLERVRGDYGVGKDELLHVAQSLFHDHEPAGQMGIESVWVDRGGAMGDLKPGTVGRYNWEVESIGAFADLVEKAFEGKE</sequence>
<keyword evidence="5" id="KW-1185">Reference proteome</keyword>
<organism evidence="2 4">
    <name type="scientific">Venturia inaequalis</name>
    <name type="common">Apple scab fungus</name>
    <dbReference type="NCBI Taxonomy" id="5025"/>
    <lineage>
        <taxon>Eukaryota</taxon>
        <taxon>Fungi</taxon>
        <taxon>Dikarya</taxon>
        <taxon>Ascomycota</taxon>
        <taxon>Pezizomycotina</taxon>
        <taxon>Dothideomycetes</taxon>
        <taxon>Pleosporomycetidae</taxon>
        <taxon>Venturiales</taxon>
        <taxon>Venturiaceae</taxon>
        <taxon>Venturia</taxon>
    </lineage>
</organism>
<dbReference type="SUPFAM" id="SSF56784">
    <property type="entry name" value="HAD-like"/>
    <property type="match status" value="1"/>
</dbReference>
<dbReference type="InterPro" id="IPR051540">
    <property type="entry name" value="S-2-haloacid_dehalogenase"/>
</dbReference>
<accession>A0A8H3YMI8</accession>
<name>A0A8H3YMI8_VENIN</name>
<evidence type="ECO:0000313" key="4">
    <source>
        <dbReference type="Proteomes" id="UP000447873"/>
    </source>
</evidence>
<dbReference type="Pfam" id="PF00702">
    <property type="entry name" value="Hydrolase"/>
    <property type="match status" value="1"/>
</dbReference>
<keyword evidence="1" id="KW-0378">Hydrolase</keyword>
<dbReference type="Gene3D" id="3.40.50.1000">
    <property type="entry name" value="HAD superfamily/HAD-like"/>
    <property type="match status" value="1"/>
</dbReference>
<gene>
    <name evidence="3" type="ORF">EG327_002238</name>
    <name evidence="2" type="ORF">EG328_009912</name>
</gene>
<comment type="caution">
    <text evidence="2">The sequence shown here is derived from an EMBL/GenBank/DDBJ whole genome shotgun (WGS) entry which is preliminary data.</text>
</comment>
<dbReference type="EMBL" id="WNWR01000169">
    <property type="protein sequence ID" value="KAE9989771.1"/>
    <property type="molecule type" value="Genomic_DNA"/>
</dbReference>
<dbReference type="AlphaFoldDB" id="A0A8H3YMI8"/>
<protein>
    <recommendedName>
        <fullName evidence="6">Haloacid dehalogenase</fullName>
    </recommendedName>
</protein>
<dbReference type="PANTHER" id="PTHR43316:SF9">
    <property type="entry name" value="ACID DEHALOGENASE, PUTATIVE (AFU_ORTHOLOGUE AFUA_6G14460)-RELATED"/>
    <property type="match status" value="1"/>
</dbReference>
<dbReference type="Proteomes" id="UP000447873">
    <property type="component" value="Unassembled WGS sequence"/>
</dbReference>
<dbReference type="Gene3D" id="1.10.150.750">
    <property type="match status" value="1"/>
</dbReference>
<evidence type="ECO:0000313" key="2">
    <source>
        <dbReference type="EMBL" id="KAE9965183.1"/>
    </source>
</evidence>
<proteinExistence type="predicted"/>
<dbReference type="Proteomes" id="UP000490939">
    <property type="component" value="Unassembled WGS sequence"/>
</dbReference>
<evidence type="ECO:0000256" key="1">
    <source>
        <dbReference type="ARBA" id="ARBA00022801"/>
    </source>
</evidence>
<dbReference type="InterPro" id="IPR036412">
    <property type="entry name" value="HAD-like_sf"/>
</dbReference>